<evidence type="ECO:0008006" key="3">
    <source>
        <dbReference type="Google" id="ProtNLM"/>
    </source>
</evidence>
<dbReference type="InterPro" id="IPR050624">
    <property type="entry name" value="HTH-type_Tx_Regulator"/>
</dbReference>
<dbReference type="PANTHER" id="PTHR43479:SF11">
    <property type="entry name" value="ACREF_ENVCD OPERON REPRESSOR-RELATED"/>
    <property type="match status" value="1"/>
</dbReference>
<dbReference type="Gene3D" id="1.10.357.10">
    <property type="entry name" value="Tetracycline Repressor, domain 2"/>
    <property type="match status" value="1"/>
</dbReference>
<protein>
    <recommendedName>
        <fullName evidence="3">HTH tetR-type domain-containing protein</fullName>
    </recommendedName>
</protein>
<name>A0A2V1MZQ5_9LACO</name>
<sequence>MDHVKSDKRTQRSALKIYRSLVSCLHKKDFSEITVTDIQRDSGIARSTFYRSFDNLLDVLTWYCNLCFQQILSQLTQDMFFDEIRFLPTYFSFWLTRSDVLETLLAINRPDIIYASHLKNAELLWDKFPYPKVIPQNAEYFMAIRTGVTISILLTWIKNGKQETPEELTKIVKNQLKILSQNTVD</sequence>
<dbReference type="AlphaFoldDB" id="A0A2V1MZQ5"/>
<organism evidence="1 2">
    <name type="scientific">Levilactobacillus bambusae</name>
    <dbReference type="NCBI Taxonomy" id="2024736"/>
    <lineage>
        <taxon>Bacteria</taxon>
        <taxon>Bacillati</taxon>
        <taxon>Bacillota</taxon>
        <taxon>Bacilli</taxon>
        <taxon>Lactobacillales</taxon>
        <taxon>Lactobacillaceae</taxon>
        <taxon>Levilactobacillus</taxon>
    </lineage>
</organism>
<dbReference type="SUPFAM" id="SSF46689">
    <property type="entry name" value="Homeodomain-like"/>
    <property type="match status" value="1"/>
</dbReference>
<comment type="caution">
    <text evidence="1">The sequence shown here is derived from an EMBL/GenBank/DDBJ whole genome shotgun (WGS) entry which is preliminary data.</text>
</comment>
<proteinExistence type="predicted"/>
<dbReference type="InterPro" id="IPR009057">
    <property type="entry name" value="Homeodomain-like_sf"/>
</dbReference>
<evidence type="ECO:0000313" key="2">
    <source>
        <dbReference type="Proteomes" id="UP000245080"/>
    </source>
</evidence>
<evidence type="ECO:0000313" key="1">
    <source>
        <dbReference type="EMBL" id="PWG00501.1"/>
    </source>
</evidence>
<gene>
    <name evidence="1" type="ORF">DCM90_06140</name>
</gene>
<keyword evidence="2" id="KW-1185">Reference proteome</keyword>
<dbReference type="RefSeq" id="WP_109250447.1">
    <property type="nucleotide sequence ID" value="NZ_QCXQ01000002.1"/>
</dbReference>
<dbReference type="PANTHER" id="PTHR43479">
    <property type="entry name" value="ACREF/ENVCD OPERON REPRESSOR-RELATED"/>
    <property type="match status" value="1"/>
</dbReference>
<reference evidence="1 2" key="1">
    <citation type="journal article" date="2018" name="Int. J. Syst. Evol. Microbiol.">
        <title>Lactobacillus bambusae sp. nov., isolated from a traditional fermented Ma-bamboo shoots of Taiwan.</title>
        <authorList>
            <person name="Wang L.-T."/>
        </authorList>
    </citation>
    <scope>NUCLEOTIDE SEQUENCE [LARGE SCALE GENOMIC DNA]</scope>
    <source>
        <strain evidence="1 2">BS-W1</strain>
    </source>
</reference>
<accession>A0A2V1MZQ5</accession>
<dbReference type="OrthoDB" id="9810250at2"/>
<dbReference type="Proteomes" id="UP000245080">
    <property type="component" value="Unassembled WGS sequence"/>
</dbReference>
<dbReference type="EMBL" id="QCXQ01000002">
    <property type="protein sequence ID" value="PWG00501.1"/>
    <property type="molecule type" value="Genomic_DNA"/>
</dbReference>